<dbReference type="Pfam" id="PF17170">
    <property type="entry name" value="DUF5128"/>
    <property type="match status" value="1"/>
</dbReference>
<evidence type="ECO:0008006" key="3">
    <source>
        <dbReference type="Google" id="ProtNLM"/>
    </source>
</evidence>
<name>A0A015SUH2_BACFG</name>
<dbReference type="Proteomes" id="UP000020529">
    <property type="component" value="Unassembled WGS sequence"/>
</dbReference>
<comment type="caution">
    <text evidence="1">The sequence shown here is derived from an EMBL/GenBank/DDBJ whole genome shotgun (WGS) entry which is preliminary data.</text>
</comment>
<protein>
    <recommendedName>
        <fullName evidence="3">6-bladed beta-propeller</fullName>
    </recommendedName>
</protein>
<proteinExistence type="predicted"/>
<dbReference type="AlphaFoldDB" id="A0A015SUH2"/>
<dbReference type="PROSITE" id="PS51257">
    <property type="entry name" value="PROKAR_LIPOPROTEIN"/>
    <property type="match status" value="1"/>
</dbReference>
<dbReference type="RefSeq" id="WP_005788411.1">
    <property type="nucleotide sequence ID" value="NZ_JGCY01000329.1"/>
</dbReference>
<sequence length="411" mass="46835">MKNIRQFHLLSSILGGVFLFSSCSVVPKAEEKNLSEQWPVVASYQWAGQDSVVVCDLSLLKDTVDLPFSFFLKDFQIIKLDNRDEAMVGENNLCVSENYILVYGSVYELHPCRLFTKKGEFVTNIGAIGQGPGEYRAVYKAEIDEKHNCIYLMPFDNSNAIYVYDLAGKPLRSIPLHQSVSKAVFKVDADKRELTVGALPFTGYPFVAWVQDFEGHLLDSVPAARHLSVLPDYSNEVMYGANTEVFDLYISTFFELRPDTLYHYIRSESRLKPRFTLNIGDRKRSITTFYELPQAYVGRLMVEEQVGDGMWETKSPSNFIVDKASLRGTFFRVINDFAGGMPDRLWTPWSLRNKQYIRLVEPGVLKAEIESYLSSTDGRKGKNRKKLQELCESIGEEDNSYVIYAKQKGVQ</sequence>
<evidence type="ECO:0000313" key="2">
    <source>
        <dbReference type="Proteomes" id="UP000020529"/>
    </source>
</evidence>
<evidence type="ECO:0000313" key="1">
    <source>
        <dbReference type="EMBL" id="EXY73942.1"/>
    </source>
</evidence>
<gene>
    <name evidence="1" type="ORF">M124_2304</name>
</gene>
<dbReference type="EMBL" id="JGCY01000329">
    <property type="protein sequence ID" value="EXY73942.1"/>
    <property type="molecule type" value="Genomic_DNA"/>
</dbReference>
<reference evidence="1 2" key="1">
    <citation type="submission" date="2014-02" db="EMBL/GenBank/DDBJ databases">
        <authorList>
            <person name="Sears C."/>
            <person name="Carroll K."/>
            <person name="Sack B.R."/>
            <person name="Qadri F."/>
            <person name="Myers L.L."/>
            <person name="Chung G.-T."/>
            <person name="Escheverria P."/>
            <person name="Fraser C.M."/>
            <person name="Sadzewicz L."/>
            <person name="Shefchek K.A."/>
            <person name="Tallon L."/>
            <person name="Das S.P."/>
            <person name="Daugherty S."/>
            <person name="Mongodin E.F."/>
        </authorList>
    </citation>
    <scope>NUCLEOTIDE SEQUENCE [LARGE SCALE GENOMIC DNA]</scope>
    <source>
        <strain evidence="2">3988T(B)14</strain>
    </source>
</reference>
<accession>A0A015SUH2</accession>
<organism evidence="1 2">
    <name type="scientific">Bacteroides fragilis str. 3988T(B)14</name>
    <dbReference type="NCBI Taxonomy" id="1339315"/>
    <lineage>
        <taxon>Bacteria</taxon>
        <taxon>Pseudomonadati</taxon>
        <taxon>Bacteroidota</taxon>
        <taxon>Bacteroidia</taxon>
        <taxon>Bacteroidales</taxon>
        <taxon>Bacteroidaceae</taxon>
        <taxon>Bacteroides</taxon>
    </lineage>
</organism>
<dbReference type="PATRIC" id="fig|1339315.3.peg.3015"/>